<evidence type="ECO:0000313" key="3">
    <source>
        <dbReference type="EMBL" id="KEQ87206.1"/>
    </source>
</evidence>
<dbReference type="RefSeq" id="XP_029763393.1">
    <property type="nucleotide sequence ID" value="XM_029908368.1"/>
</dbReference>
<protein>
    <recommendedName>
        <fullName evidence="2">HPt domain-containing protein</fullName>
    </recommendedName>
</protein>
<dbReference type="SUPFAM" id="SSF47226">
    <property type="entry name" value="Histidine-containing phosphotransfer domain, HPT domain"/>
    <property type="match status" value="1"/>
</dbReference>
<evidence type="ECO:0000313" key="4">
    <source>
        <dbReference type="Proteomes" id="UP000030706"/>
    </source>
</evidence>
<comment type="caution">
    <text evidence="1">Lacks conserved residue(s) required for the propagation of feature annotation.</text>
</comment>
<dbReference type="AlphaFoldDB" id="A0A074YJZ8"/>
<dbReference type="InterPro" id="IPR008207">
    <property type="entry name" value="Sig_transdc_His_kin_Hpt_dom"/>
</dbReference>
<proteinExistence type="predicted"/>
<dbReference type="STRING" id="1043002.A0A074YJZ8"/>
<dbReference type="GO" id="GO:0043424">
    <property type="term" value="F:protein histidine kinase binding"/>
    <property type="evidence" value="ECO:0007669"/>
    <property type="project" value="InterPro"/>
</dbReference>
<dbReference type="PANTHER" id="PTHR28242:SF52">
    <property type="entry name" value="PHOSPHORELAY INTERMEDIATE PROTEIN YPD1"/>
    <property type="match status" value="1"/>
</dbReference>
<keyword evidence="4" id="KW-1185">Reference proteome</keyword>
<dbReference type="Proteomes" id="UP000030706">
    <property type="component" value="Unassembled WGS sequence"/>
</dbReference>
<dbReference type="GeneID" id="40750674"/>
<dbReference type="PROSITE" id="PS50894">
    <property type="entry name" value="HPT"/>
    <property type="match status" value="1"/>
</dbReference>
<dbReference type="OrthoDB" id="1673781at2759"/>
<accession>A0A074YJZ8</accession>
<sequence length="158" mass="18057">MLQHAQMSHAFQSTAAGGRTYQISKLPELDYAVNVTIFRDILELDDEDEQYFTRSLVCDFFTLAQRTFLEMDACLESQDVKQLWSKAQFLRGPSATLGIYKVESTCARIEQMTAVTDTFQTEGDSKQTLCNSARILLDQAQQYFAEAEHALRHFYGMD</sequence>
<dbReference type="GO" id="GO:0005634">
    <property type="term" value="C:nucleus"/>
    <property type="evidence" value="ECO:0007669"/>
    <property type="project" value="TreeGrafter"/>
</dbReference>
<evidence type="ECO:0000259" key="2">
    <source>
        <dbReference type="PROSITE" id="PS50894"/>
    </source>
</evidence>
<dbReference type="HOGENOM" id="CLU_085158_2_1_1"/>
<dbReference type="InterPro" id="IPR036641">
    <property type="entry name" value="HPT_dom_sf"/>
</dbReference>
<gene>
    <name evidence="3" type="ORF">M438DRAFT_372742</name>
</gene>
<dbReference type="Gene3D" id="1.20.120.160">
    <property type="entry name" value="HPT domain"/>
    <property type="match status" value="1"/>
</dbReference>
<dbReference type="InterPro" id="IPR045871">
    <property type="entry name" value="AHP1-5/YPD1"/>
</dbReference>
<dbReference type="GO" id="GO:0005737">
    <property type="term" value="C:cytoplasm"/>
    <property type="evidence" value="ECO:0007669"/>
    <property type="project" value="TreeGrafter"/>
</dbReference>
<dbReference type="GO" id="GO:0009927">
    <property type="term" value="F:histidine phosphotransfer kinase activity"/>
    <property type="evidence" value="ECO:0007669"/>
    <property type="project" value="InterPro"/>
</dbReference>
<evidence type="ECO:0000256" key="1">
    <source>
        <dbReference type="PROSITE-ProRule" id="PRU00110"/>
    </source>
</evidence>
<name>A0A074YJZ8_AURPU</name>
<reference evidence="3 4" key="1">
    <citation type="journal article" date="2014" name="BMC Genomics">
        <title>Genome sequencing of four Aureobasidium pullulans varieties: biotechnological potential, stress tolerance, and description of new species.</title>
        <authorList>
            <person name="Gostin Ar C."/>
            <person name="Ohm R.A."/>
            <person name="Kogej T."/>
            <person name="Sonjak S."/>
            <person name="Turk M."/>
            <person name="Zajc J."/>
            <person name="Zalar P."/>
            <person name="Grube M."/>
            <person name="Sun H."/>
            <person name="Han J."/>
            <person name="Sharma A."/>
            <person name="Chiniquy J."/>
            <person name="Ngan C.Y."/>
            <person name="Lipzen A."/>
            <person name="Barry K."/>
            <person name="Grigoriev I.V."/>
            <person name="Gunde-Cimerman N."/>
        </authorList>
    </citation>
    <scope>NUCLEOTIDE SEQUENCE [LARGE SCALE GENOMIC DNA]</scope>
    <source>
        <strain evidence="3 4">EXF-150</strain>
    </source>
</reference>
<dbReference type="GO" id="GO:0000160">
    <property type="term" value="P:phosphorelay signal transduction system"/>
    <property type="evidence" value="ECO:0007669"/>
    <property type="project" value="InterPro"/>
</dbReference>
<dbReference type="PANTHER" id="PTHR28242">
    <property type="entry name" value="PHOSPHORELAY INTERMEDIATE PROTEIN YPD1"/>
    <property type="match status" value="1"/>
</dbReference>
<feature type="domain" description="HPt" evidence="2">
    <location>
        <begin position="49"/>
        <end position="154"/>
    </location>
</feature>
<dbReference type="EMBL" id="KL584977">
    <property type="protein sequence ID" value="KEQ87206.1"/>
    <property type="molecule type" value="Genomic_DNA"/>
</dbReference>
<organism evidence="3 4">
    <name type="scientific">Aureobasidium pullulans EXF-150</name>
    <dbReference type="NCBI Taxonomy" id="1043002"/>
    <lineage>
        <taxon>Eukaryota</taxon>
        <taxon>Fungi</taxon>
        <taxon>Dikarya</taxon>
        <taxon>Ascomycota</taxon>
        <taxon>Pezizomycotina</taxon>
        <taxon>Dothideomycetes</taxon>
        <taxon>Dothideomycetidae</taxon>
        <taxon>Dothideales</taxon>
        <taxon>Saccotheciaceae</taxon>
        <taxon>Aureobasidium</taxon>
    </lineage>
</organism>